<dbReference type="PRINTS" id="PR01438">
    <property type="entry name" value="UNVRSLSTRESS"/>
</dbReference>
<dbReference type="Proteomes" id="UP000243540">
    <property type="component" value="Unassembled WGS sequence"/>
</dbReference>
<dbReference type="Pfam" id="PF00582">
    <property type="entry name" value="Usp"/>
    <property type="match status" value="2"/>
</dbReference>
<dbReference type="InterPro" id="IPR006015">
    <property type="entry name" value="Universal_stress_UspA"/>
</dbReference>
<proteinExistence type="inferred from homology"/>
<evidence type="ECO:0000256" key="1">
    <source>
        <dbReference type="ARBA" id="ARBA00008791"/>
    </source>
</evidence>
<dbReference type="SUPFAM" id="SSF52402">
    <property type="entry name" value="Adenine nucleotide alpha hydrolases-like"/>
    <property type="match status" value="2"/>
</dbReference>
<organism evidence="3 4">
    <name type="scientific">Alloscardovia macacae</name>
    <dbReference type="NCBI Taxonomy" id="1160091"/>
    <lineage>
        <taxon>Bacteria</taxon>
        <taxon>Bacillati</taxon>
        <taxon>Actinomycetota</taxon>
        <taxon>Actinomycetes</taxon>
        <taxon>Bifidobacteriales</taxon>
        <taxon>Bifidobacteriaceae</taxon>
        <taxon>Alloscardovia</taxon>
    </lineage>
</organism>
<evidence type="ECO:0000313" key="3">
    <source>
        <dbReference type="EMBL" id="OTA29999.1"/>
    </source>
</evidence>
<sequence length="314" mass="34136">MMDTQITHPQLAQIAVGVDGTPESFAALTWAMREASVTGQKVHAIYGWTHSWDLGDEPQTPKDWERVRGIINDELRSWADEASVDTNFDMSALNLTSVHAAGTTALLDIGQRAHQIVVGRRTMNVVARWFLGSLSENLVNRAAAPVTVVRLMKNDDTAHSRSSSALESSMLGEGHLLPVVVGVDGSQVSLRALDFAAEAARAEGRDLHVFYCWQTKTLADYMQTEHAIPSVAEEDELARRVLDQIIQQAEIPPVVRVTGHAIHVPAAKGLADASHYAHRIIVGSRGLGQFDKYALGSVSQKLLDTSVAPVTVVH</sequence>
<dbReference type="InterPro" id="IPR006016">
    <property type="entry name" value="UspA"/>
</dbReference>
<accession>A0A1Y2T215</accession>
<evidence type="ECO:0000259" key="2">
    <source>
        <dbReference type="Pfam" id="PF00582"/>
    </source>
</evidence>
<name>A0A1Y2T215_9BIFI</name>
<protein>
    <recommendedName>
        <fullName evidence="2">UspA domain-containing protein</fullName>
    </recommendedName>
</protein>
<comment type="caution">
    <text evidence="3">The sequence shown here is derived from an EMBL/GenBank/DDBJ whole genome shotgun (WGS) entry which is preliminary data.</text>
</comment>
<dbReference type="PANTHER" id="PTHR46268:SF6">
    <property type="entry name" value="UNIVERSAL STRESS PROTEIN UP12"/>
    <property type="match status" value="1"/>
</dbReference>
<dbReference type="EMBL" id="NEKC01000002">
    <property type="protein sequence ID" value="OTA29999.1"/>
    <property type="molecule type" value="Genomic_DNA"/>
</dbReference>
<dbReference type="AlphaFoldDB" id="A0A1Y2T215"/>
<dbReference type="STRING" id="1160091.B9T39_01125"/>
<dbReference type="InterPro" id="IPR014729">
    <property type="entry name" value="Rossmann-like_a/b/a_fold"/>
</dbReference>
<reference evidence="3 4" key="1">
    <citation type="submission" date="2017-04" db="EMBL/GenBank/DDBJ databases">
        <title>Draft genome sequences of Alloscardovia macacae UMA81211 and UMA81212 isolated from the feces of a rhesus macaque (Macaca mulatta).</title>
        <authorList>
            <person name="Albert K."/>
            <person name="Sela D.A."/>
        </authorList>
    </citation>
    <scope>NUCLEOTIDE SEQUENCE [LARGE SCALE GENOMIC DNA]</scope>
    <source>
        <strain evidence="3 4">UMA81212</strain>
    </source>
</reference>
<dbReference type="PANTHER" id="PTHR46268">
    <property type="entry name" value="STRESS RESPONSE PROTEIN NHAX"/>
    <property type="match status" value="1"/>
</dbReference>
<comment type="similarity">
    <text evidence="1">Belongs to the universal stress protein A family.</text>
</comment>
<gene>
    <name evidence="3" type="ORF">B9T39_01125</name>
</gene>
<feature type="domain" description="UspA" evidence="2">
    <location>
        <begin position="179"/>
        <end position="314"/>
    </location>
</feature>
<feature type="domain" description="UspA" evidence="2">
    <location>
        <begin position="14"/>
        <end position="150"/>
    </location>
</feature>
<evidence type="ECO:0000313" key="4">
    <source>
        <dbReference type="Proteomes" id="UP000243540"/>
    </source>
</evidence>
<dbReference type="Gene3D" id="3.40.50.620">
    <property type="entry name" value="HUPs"/>
    <property type="match status" value="2"/>
</dbReference>